<evidence type="ECO:0000256" key="2">
    <source>
        <dbReference type="ARBA" id="ARBA00023125"/>
    </source>
</evidence>
<dbReference type="GO" id="GO:0000976">
    <property type="term" value="F:transcription cis-regulatory region binding"/>
    <property type="evidence" value="ECO:0007669"/>
    <property type="project" value="TreeGrafter"/>
</dbReference>
<evidence type="ECO:0000259" key="4">
    <source>
        <dbReference type="PROSITE" id="PS50932"/>
    </source>
</evidence>
<dbReference type="PANTHER" id="PTHR30146:SF109">
    <property type="entry name" value="HTH-TYPE TRANSCRIPTIONAL REGULATOR GALS"/>
    <property type="match status" value="1"/>
</dbReference>
<reference evidence="5 6" key="1">
    <citation type="submission" date="2018-12" db="EMBL/GenBank/DDBJ databases">
        <authorList>
            <consortium name="Pathogen Informatics"/>
        </authorList>
    </citation>
    <scope>NUCLEOTIDE SEQUENCE [LARGE SCALE GENOMIC DNA]</scope>
    <source>
        <strain evidence="5 6">NCTC8284</strain>
    </source>
</reference>
<dbReference type="GO" id="GO:0003700">
    <property type="term" value="F:DNA-binding transcription factor activity"/>
    <property type="evidence" value="ECO:0007669"/>
    <property type="project" value="TreeGrafter"/>
</dbReference>
<evidence type="ECO:0000256" key="1">
    <source>
        <dbReference type="ARBA" id="ARBA00023015"/>
    </source>
</evidence>
<organism evidence="5 6">
    <name type="scientific">Rodentibacter pneumotropicus</name>
    <dbReference type="NCBI Taxonomy" id="758"/>
    <lineage>
        <taxon>Bacteria</taxon>
        <taxon>Pseudomonadati</taxon>
        <taxon>Pseudomonadota</taxon>
        <taxon>Gammaproteobacteria</taxon>
        <taxon>Pasteurellales</taxon>
        <taxon>Pasteurellaceae</taxon>
        <taxon>Rodentibacter</taxon>
    </lineage>
</organism>
<dbReference type="AlphaFoldDB" id="A0A3S4Y0T7"/>
<dbReference type="InterPro" id="IPR000843">
    <property type="entry name" value="HTH_LacI"/>
</dbReference>
<keyword evidence="2" id="KW-0238">DNA-binding</keyword>
<dbReference type="SMART" id="SM00354">
    <property type="entry name" value="HTH_LACI"/>
    <property type="match status" value="1"/>
</dbReference>
<evidence type="ECO:0000256" key="3">
    <source>
        <dbReference type="ARBA" id="ARBA00023163"/>
    </source>
</evidence>
<dbReference type="Pfam" id="PF00356">
    <property type="entry name" value="LacI"/>
    <property type="match status" value="1"/>
</dbReference>
<dbReference type="KEGG" id="rpne:NCTC8284_01404"/>
<dbReference type="Proteomes" id="UP000278733">
    <property type="component" value="Chromosome"/>
</dbReference>
<keyword evidence="3" id="KW-0804">Transcription</keyword>
<sequence length="76" mass="8111">MSTIHDVATIAKVSVATVSRVLNNHPSVSKKTRLSVQNAISQLSYQPNANAQALAIQNTDTIGVVVTDVTDSFLLF</sequence>
<protein>
    <submittedName>
        <fullName evidence="5">HTH-type transcriptional regulator GalR</fullName>
    </submittedName>
</protein>
<dbReference type="InterPro" id="IPR010982">
    <property type="entry name" value="Lambda_DNA-bd_dom_sf"/>
</dbReference>
<keyword evidence="1" id="KW-0805">Transcription regulation</keyword>
<feature type="domain" description="HTH lacI-type" evidence="4">
    <location>
        <begin position="2"/>
        <end position="56"/>
    </location>
</feature>
<dbReference type="PANTHER" id="PTHR30146">
    <property type="entry name" value="LACI-RELATED TRANSCRIPTIONAL REPRESSOR"/>
    <property type="match status" value="1"/>
</dbReference>
<proteinExistence type="predicted"/>
<dbReference type="EMBL" id="LR134405">
    <property type="protein sequence ID" value="VEH66242.1"/>
    <property type="molecule type" value="Genomic_DNA"/>
</dbReference>
<evidence type="ECO:0000313" key="6">
    <source>
        <dbReference type="Proteomes" id="UP000278733"/>
    </source>
</evidence>
<accession>A0A3S4Y0T7</accession>
<dbReference type="SUPFAM" id="SSF47413">
    <property type="entry name" value="lambda repressor-like DNA-binding domains"/>
    <property type="match status" value="1"/>
</dbReference>
<dbReference type="CDD" id="cd01392">
    <property type="entry name" value="HTH_LacI"/>
    <property type="match status" value="1"/>
</dbReference>
<evidence type="ECO:0000313" key="5">
    <source>
        <dbReference type="EMBL" id="VEH66242.1"/>
    </source>
</evidence>
<dbReference type="Gene3D" id="1.10.260.40">
    <property type="entry name" value="lambda repressor-like DNA-binding domains"/>
    <property type="match status" value="1"/>
</dbReference>
<dbReference type="PRINTS" id="PR00036">
    <property type="entry name" value="HTHLACI"/>
</dbReference>
<gene>
    <name evidence="5" type="primary">galR_2</name>
    <name evidence="5" type="ORF">NCTC8284_01404</name>
</gene>
<dbReference type="PROSITE" id="PS00356">
    <property type="entry name" value="HTH_LACI_1"/>
    <property type="match status" value="1"/>
</dbReference>
<dbReference type="PROSITE" id="PS50932">
    <property type="entry name" value="HTH_LACI_2"/>
    <property type="match status" value="1"/>
</dbReference>
<name>A0A3S4Y0T7_9PAST</name>